<keyword evidence="3" id="KW-1185">Reference proteome</keyword>
<dbReference type="STRING" id="1166073.SAMN05192530_103393"/>
<gene>
    <name evidence="2" type="ORF">SAMN05192530_103393</name>
</gene>
<dbReference type="EMBL" id="FNIT01000003">
    <property type="protein sequence ID" value="SDO11399.1"/>
    <property type="molecule type" value="Genomic_DNA"/>
</dbReference>
<protein>
    <recommendedName>
        <fullName evidence="1">LpxI C-terminal domain-containing protein</fullName>
    </recommendedName>
</protein>
<dbReference type="PANTHER" id="PTHR39962:SF1">
    <property type="entry name" value="LPXI FAMILY PROTEIN"/>
    <property type="match status" value="1"/>
</dbReference>
<evidence type="ECO:0000313" key="2">
    <source>
        <dbReference type="EMBL" id="SDO11399.1"/>
    </source>
</evidence>
<name>A0A1H0GWZ2_9HYPH</name>
<dbReference type="AlphaFoldDB" id="A0A1H0GWZ2"/>
<reference evidence="2 3" key="1">
    <citation type="submission" date="2016-10" db="EMBL/GenBank/DDBJ databases">
        <authorList>
            <person name="de Groot N.N."/>
        </authorList>
    </citation>
    <scope>NUCLEOTIDE SEQUENCE [LARGE SCALE GENOMIC DNA]</scope>
    <source>
        <strain evidence="3">L7-484,KACC 16230,DSM 25025</strain>
    </source>
</reference>
<dbReference type="InterPro" id="IPR043167">
    <property type="entry name" value="LpxI_C_sf"/>
</dbReference>
<sequence length="90" mass="9584">MLNRVAELRLRGRIGRAEPCVLFKAFKPQQDERFDLPSIGVETVHEATAAGLAGIALTAGQSLIIGHDDVLGAMNQAGLFLVGVDSERLA</sequence>
<feature type="domain" description="LpxI C-terminal" evidence="1">
    <location>
        <begin position="1"/>
        <end position="82"/>
    </location>
</feature>
<accession>A0A1H0GWZ2</accession>
<evidence type="ECO:0000259" key="1">
    <source>
        <dbReference type="Pfam" id="PF06230"/>
    </source>
</evidence>
<dbReference type="Pfam" id="PF06230">
    <property type="entry name" value="LpxI_C"/>
    <property type="match status" value="1"/>
</dbReference>
<dbReference type="InterPro" id="IPR010415">
    <property type="entry name" value="LpxI_C"/>
</dbReference>
<dbReference type="Gene3D" id="3.40.140.80">
    <property type="match status" value="1"/>
</dbReference>
<dbReference type="Proteomes" id="UP000198793">
    <property type="component" value="Unassembled WGS sequence"/>
</dbReference>
<proteinExistence type="predicted"/>
<dbReference type="InterPro" id="IPR053174">
    <property type="entry name" value="LpxI"/>
</dbReference>
<evidence type="ECO:0000313" key="3">
    <source>
        <dbReference type="Proteomes" id="UP000198793"/>
    </source>
</evidence>
<dbReference type="PANTHER" id="PTHR39962">
    <property type="entry name" value="BLL4848 PROTEIN"/>
    <property type="match status" value="1"/>
</dbReference>
<organism evidence="2 3">
    <name type="scientific">Aureimonas jatrophae</name>
    <dbReference type="NCBI Taxonomy" id="1166073"/>
    <lineage>
        <taxon>Bacteria</taxon>
        <taxon>Pseudomonadati</taxon>
        <taxon>Pseudomonadota</taxon>
        <taxon>Alphaproteobacteria</taxon>
        <taxon>Hyphomicrobiales</taxon>
        <taxon>Aurantimonadaceae</taxon>
        <taxon>Aureimonas</taxon>
    </lineage>
</organism>